<evidence type="ECO:0000313" key="11">
    <source>
        <dbReference type="EnsemblMetazoa" id="G25135.1:cds"/>
    </source>
</evidence>
<feature type="signal peptide" evidence="8">
    <location>
        <begin position="1"/>
        <end position="19"/>
    </location>
</feature>
<dbReference type="InterPro" id="IPR003609">
    <property type="entry name" value="Pan_app"/>
</dbReference>
<protein>
    <recommendedName>
        <fullName evidence="13">Cubilin</fullName>
    </recommendedName>
</protein>
<keyword evidence="7" id="KW-0812">Transmembrane</keyword>
<evidence type="ECO:0000256" key="5">
    <source>
        <dbReference type="PROSITE-ProRule" id="PRU00059"/>
    </source>
</evidence>
<dbReference type="SMART" id="SM00042">
    <property type="entry name" value="CUB"/>
    <property type="match status" value="2"/>
</dbReference>
<dbReference type="Gene3D" id="3.50.4.10">
    <property type="entry name" value="Hepatocyte Growth Factor"/>
    <property type="match status" value="4"/>
</dbReference>
<evidence type="ECO:0008006" key="13">
    <source>
        <dbReference type="Google" id="ProtNLM"/>
    </source>
</evidence>
<dbReference type="PANTHER" id="PTHR24251">
    <property type="entry name" value="OVOCHYMASE-RELATED"/>
    <property type="match status" value="1"/>
</dbReference>
<feature type="domain" description="Apple" evidence="10">
    <location>
        <begin position="269"/>
        <end position="352"/>
    </location>
</feature>
<feature type="domain" description="Apple" evidence="10">
    <location>
        <begin position="105"/>
        <end position="180"/>
    </location>
</feature>
<evidence type="ECO:0000313" key="12">
    <source>
        <dbReference type="Proteomes" id="UP000005408"/>
    </source>
</evidence>
<proteinExistence type="predicted"/>
<feature type="chain" id="PRO_5036498868" description="Cubilin" evidence="8">
    <location>
        <begin position="20"/>
        <end position="782"/>
    </location>
</feature>
<sequence>MDTCRFVVLVLTLLCLSEGDIVFKSLFFRMPKLRMPTLPMKTLRNSSVEECAKSCAQETSFDCRSFDVDNILQTCRLHNHSLEDHTLSLIVSKNTDHYRTYFERLFNRLPNHILTFDHKSQIANVSVEQCARRCVLEMTFRCLGFDYELSSRKCWLTDLSPSGSHGLIPQAGVDYYERQSNGPLEYFLNFGYGSLRQLEGEQIYQKTVVGVSLVACAHLCLAENSFKCTSFDYLYEDESCYMSMYIAANVYGLMTSRADDKKIIHYGFIDRYLRSFYPTPYSAVLGHNDKTIVAVTPSACARKCLEETEFICRSFDYQVSEGTCLLSTKTGSDVGGLLSQGTSQVHHFEMKPHLDCGGLLELESGDLASPNWPRNYGHNLNCSWTITVPKFKIIKIHFTHLLLFGEAGQECTTGSDRLVIVDKDNRRTCLKSNTREFTSRSNIITLRFLTNSAGDAPGFRLRYKTDWACGGHFSDLYGEMSSPGWPSKYSPSQNCTWVIAAPPGVRIILTFVKVDLEEDIKRPCHSSYDFIQIQEHYENSSTYICGKYERFSYNSTGNTLFVHFSSDNRVEKSGFHAFYTFIYDKITSNLSSLQNDSTSTENFDLFNTTSMLEFIGTEGEENHSYSEINNKHIHYIDYHLQPTPETPRRSPNFTLQTEQFPEMYMIEKDLHLVIAILAISFALVITILLGVVVVTCRYFRRSALKEHNGPVYLFHDEDSSAYEQDNNLNGETEKRRDPDSESQPSLADVSFINPTYDGSSQQLLLPSCTSIPKSDVDAFKKY</sequence>
<feature type="transmembrane region" description="Helical" evidence="7">
    <location>
        <begin position="670"/>
        <end position="696"/>
    </location>
</feature>
<keyword evidence="4" id="KW-0325">Glycoprotein</keyword>
<evidence type="ECO:0000256" key="6">
    <source>
        <dbReference type="SAM" id="MobiDB-lite"/>
    </source>
</evidence>
<evidence type="ECO:0000256" key="8">
    <source>
        <dbReference type="SAM" id="SignalP"/>
    </source>
</evidence>
<feature type="domain" description="Apple" evidence="10">
    <location>
        <begin position="15"/>
        <end position="102"/>
    </location>
</feature>
<feature type="domain" description="CUB" evidence="9">
    <location>
        <begin position="469"/>
        <end position="582"/>
    </location>
</feature>
<evidence type="ECO:0000256" key="7">
    <source>
        <dbReference type="SAM" id="Phobius"/>
    </source>
</evidence>
<dbReference type="EnsemblMetazoa" id="G25135.1">
    <property type="protein sequence ID" value="G25135.1:cds"/>
    <property type="gene ID" value="G25135"/>
</dbReference>
<keyword evidence="1 8" id="KW-0732">Signal</keyword>
<dbReference type="CDD" id="cd01099">
    <property type="entry name" value="PAN_AP_HGF"/>
    <property type="match status" value="3"/>
</dbReference>
<keyword evidence="12" id="KW-1185">Reference proteome</keyword>
<name>A0A8W8KVF3_MAGGI</name>
<comment type="caution">
    <text evidence="5">Lacks conserved residue(s) required for the propagation of feature annotation.</text>
</comment>
<dbReference type="InterPro" id="IPR000859">
    <property type="entry name" value="CUB_dom"/>
</dbReference>
<organism evidence="11 12">
    <name type="scientific">Magallana gigas</name>
    <name type="common">Pacific oyster</name>
    <name type="synonym">Crassostrea gigas</name>
    <dbReference type="NCBI Taxonomy" id="29159"/>
    <lineage>
        <taxon>Eukaryota</taxon>
        <taxon>Metazoa</taxon>
        <taxon>Spiralia</taxon>
        <taxon>Lophotrochozoa</taxon>
        <taxon>Mollusca</taxon>
        <taxon>Bivalvia</taxon>
        <taxon>Autobranchia</taxon>
        <taxon>Pteriomorphia</taxon>
        <taxon>Ostreida</taxon>
        <taxon>Ostreoidea</taxon>
        <taxon>Ostreidae</taxon>
        <taxon>Magallana</taxon>
    </lineage>
</organism>
<keyword evidence="7" id="KW-1133">Transmembrane helix</keyword>
<feature type="region of interest" description="Disordered" evidence="6">
    <location>
        <begin position="722"/>
        <end position="745"/>
    </location>
</feature>
<evidence type="ECO:0000256" key="4">
    <source>
        <dbReference type="ARBA" id="ARBA00023180"/>
    </source>
</evidence>
<evidence type="ECO:0000259" key="9">
    <source>
        <dbReference type="PROSITE" id="PS01180"/>
    </source>
</evidence>
<keyword evidence="2" id="KW-0677">Repeat</keyword>
<dbReference type="Pfam" id="PF00024">
    <property type="entry name" value="PAN_1"/>
    <property type="match status" value="4"/>
</dbReference>
<dbReference type="Gene3D" id="2.60.120.290">
    <property type="entry name" value="Spermadhesin, CUB domain"/>
    <property type="match status" value="2"/>
</dbReference>
<evidence type="ECO:0000259" key="10">
    <source>
        <dbReference type="PROSITE" id="PS50948"/>
    </source>
</evidence>
<dbReference type="SUPFAM" id="SSF57414">
    <property type="entry name" value="Hairpin loop containing domain-like"/>
    <property type="match status" value="4"/>
</dbReference>
<dbReference type="SMART" id="SM00473">
    <property type="entry name" value="PAN_AP"/>
    <property type="match status" value="4"/>
</dbReference>
<dbReference type="AlphaFoldDB" id="A0A8W8KVF3"/>
<evidence type="ECO:0000256" key="1">
    <source>
        <dbReference type="ARBA" id="ARBA00022729"/>
    </source>
</evidence>
<evidence type="ECO:0000256" key="3">
    <source>
        <dbReference type="ARBA" id="ARBA00023157"/>
    </source>
</evidence>
<reference evidence="11" key="1">
    <citation type="submission" date="2022-08" db="UniProtKB">
        <authorList>
            <consortium name="EnsemblMetazoa"/>
        </authorList>
    </citation>
    <scope>IDENTIFICATION</scope>
    <source>
        <strain evidence="11">05x7-T-G4-1.051#20</strain>
    </source>
</reference>
<keyword evidence="7" id="KW-0472">Membrane</keyword>
<dbReference type="Proteomes" id="UP000005408">
    <property type="component" value="Unassembled WGS sequence"/>
</dbReference>
<dbReference type="Pfam" id="PF00431">
    <property type="entry name" value="CUB"/>
    <property type="match status" value="2"/>
</dbReference>
<accession>A0A8W8KVF3</accession>
<dbReference type="PROSITE" id="PS01180">
    <property type="entry name" value="CUB"/>
    <property type="match status" value="2"/>
</dbReference>
<dbReference type="SUPFAM" id="SSF49854">
    <property type="entry name" value="Spermadhesin, CUB domain"/>
    <property type="match status" value="2"/>
</dbReference>
<dbReference type="PROSITE" id="PS50948">
    <property type="entry name" value="PAN"/>
    <property type="match status" value="3"/>
</dbReference>
<dbReference type="PANTHER" id="PTHR24251:SF52">
    <property type="entry name" value="CUB DOMAIN-CONTAINING PROTEIN"/>
    <property type="match status" value="1"/>
</dbReference>
<feature type="domain" description="CUB" evidence="9">
    <location>
        <begin position="356"/>
        <end position="466"/>
    </location>
</feature>
<evidence type="ECO:0000256" key="2">
    <source>
        <dbReference type="ARBA" id="ARBA00022737"/>
    </source>
</evidence>
<dbReference type="InterPro" id="IPR035914">
    <property type="entry name" value="Sperma_CUB_dom_sf"/>
</dbReference>
<keyword evidence="3" id="KW-1015">Disulfide bond</keyword>
<dbReference type="FunFam" id="2.60.120.290:FF:000003">
    <property type="entry name" value="Neuropilin"/>
    <property type="match status" value="1"/>
</dbReference>
<dbReference type="CDD" id="cd00041">
    <property type="entry name" value="CUB"/>
    <property type="match status" value="2"/>
</dbReference>